<protein>
    <recommendedName>
        <fullName evidence="4">SF3 helicase domain-containing protein</fullName>
    </recommendedName>
</protein>
<feature type="domain" description="SF3 helicase" evidence="4">
    <location>
        <begin position="292"/>
        <end position="457"/>
    </location>
</feature>
<evidence type="ECO:0000313" key="5">
    <source>
        <dbReference type="EMBL" id="MPL88937.1"/>
    </source>
</evidence>
<gene>
    <name evidence="5" type="ORF">SDC9_34966</name>
</gene>
<evidence type="ECO:0000256" key="2">
    <source>
        <dbReference type="ARBA" id="ARBA00022801"/>
    </source>
</evidence>
<dbReference type="PANTHER" id="PTHR35372:SF2">
    <property type="entry name" value="SF3 HELICASE DOMAIN-CONTAINING PROTEIN"/>
    <property type="match status" value="1"/>
</dbReference>
<accession>A0A644VCK7</accession>
<keyword evidence="3" id="KW-0067">ATP-binding</keyword>
<dbReference type="PANTHER" id="PTHR35372">
    <property type="entry name" value="ATP BINDING PROTEIN-RELATED"/>
    <property type="match status" value="1"/>
</dbReference>
<dbReference type="InterPro" id="IPR051620">
    <property type="entry name" value="ORF904-like_C"/>
</dbReference>
<evidence type="ECO:0000256" key="3">
    <source>
        <dbReference type="ARBA" id="ARBA00022840"/>
    </source>
</evidence>
<dbReference type="InterPro" id="IPR014818">
    <property type="entry name" value="Phage/plasmid_primase_P4_C"/>
</dbReference>
<dbReference type="Pfam" id="PF08706">
    <property type="entry name" value="D5_N"/>
    <property type="match status" value="1"/>
</dbReference>
<dbReference type="PROSITE" id="PS51206">
    <property type="entry name" value="SF3_HELICASE_1"/>
    <property type="match status" value="1"/>
</dbReference>
<comment type="caution">
    <text evidence="5">The sequence shown here is derived from an EMBL/GenBank/DDBJ whole genome shotgun (WGS) entry which is preliminary data.</text>
</comment>
<evidence type="ECO:0000259" key="4">
    <source>
        <dbReference type="PROSITE" id="PS51206"/>
    </source>
</evidence>
<dbReference type="AlphaFoldDB" id="A0A644VCK7"/>
<dbReference type="InterPro" id="IPR014015">
    <property type="entry name" value="Helicase_SF3_DNA-vir"/>
</dbReference>
<organism evidence="5">
    <name type="scientific">bioreactor metagenome</name>
    <dbReference type="NCBI Taxonomy" id="1076179"/>
    <lineage>
        <taxon>unclassified sequences</taxon>
        <taxon>metagenomes</taxon>
        <taxon>ecological metagenomes</taxon>
    </lineage>
</organism>
<evidence type="ECO:0000256" key="1">
    <source>
        <dbReference type="ARBA" id="ARBA00022741"/>
    </source>
</evidence>
<name>A0A644VCK7_9ZZZZ</name>
<dbReference type="Gene3D" id="3.40.50.300">
    <property type="entry name" value="P-loop containing nucleotide triphosphate hydrolases"/>
    <property type="match status" value="1"/>
</dbReference>
<proteinExistence type="predicted"/>
<dbReference type="EMBL" id="VSSQ01000269">
    <property type="protein sequence ID" value="MPL88937.1"/>
    <property type="molecule type" value="Genomic_DNA"/>
</dbReference>
<keyword evidence="2" id="KW-0378">Hydrolase</keyword>
<dbReference type="GO" id="GO:0005524">
    <property type="term" value="F:ATP binding"/>
    <property type="evidence" value="ECO:0007669"/>
    <property type="project" value="UniProtKB-KW"/>
</dbReference>
<dbReference type="GO" id="GO:0016787">
    <property type="term" value="F:hydrolase activity"/>
    <property type="evidence" value="ECO:0007669"/>
    <property type="project" value="UniProtKB-KW"/>
</dbReference>
<reference evidence="5" key="1">
    <citation type="submission" date="2019-08" db="EMBL/GenBank/DDBJ databases">
        <authorList>
            <person name="Kucharzyk K."/>
            <person name="Murdoch R.W."/>
            <person name="Higgins S."/>
            <person name="Loffler F."/>
        </authorList>
    </citation>
    <scope>NUCLEOTIDE SEQUENCE</scope>
</reference>
<dbReference type="SMART" id="SM00885">
    <property type="entry name" value="D5_N"/>
    <property type="match status" value="1"/>
</dbReference>
<keyword evidence="1" id="KW-0547">Nucleotide-binding</keyword>
<dbReference type="InterPro" id="IPR027417">
    <property type="entry name" value="P-loop_NTPase"/>
</dbReference>
<sequence length="537" mass="60640">MPYTVKHHETITEQLSPKHPGVNLDLNAYRFGLYKNGELVDILTTFDTGPDLTRAVKQHITDHEPEGPEKDYLLRSFDPASLPPWERKTMTRGQLPSPEALLNSLNDEGNAVRFEKEAAGHLIYDPVRGEWYAWIDNHWEPAKEKIGQTLRFIGKSLEEELRYWKNRAQIEDTPEIRNLVAQLQAHVNLSKNHTKQVALRKMIEGSSMQVNLSEASDDRYITFKNGAIDCKTGEIIPIWACGSILEQYPVIYVDLTYTPGLRSQAFIDHLKAVFTDNMSGLSEEERTLRMMELGRFFLRLLGYLLYPGNPEQIFPFLWGKGSNGKSTTIDVLREIFGSEMSEASVRELYAAGEDRPASGVSRSLSKRVMLISEASDDESKGGRISVDTVKALTGDAVTSRFRDMYAKSQAQKVVCTPVGVTNELPRFDKTLDYALLRRIFTIPFPHTFTGGERARDIREALLAEKDAIFSMMVDELIAYTKEGLLPVPAFCASTQNELLAGFEVAAFIEECLEKSETGRVSRRELEEAYPNPPPIFT</sequence>